<evidence type="ECO:0000256" key="4">
    <source>
        <dbReference type="ARBA" id="ARBA00022989"/>
    </source>
</evidence>
<dbReference type="InterPro" id="IPR013517">
    <property type="entry name" value="FG-GAP"/>
</dbReference>
<comment type="subcellular location">
    <subcellularLocation>
        <location evidence="1">Membrane</location>
        <topology evidence="1">Single-pass membrane protein</topology>
    </subcellularLocation>
</comment>
<keyword evidence="3" id="KW-0732">Signal</keyword>
<keyword evidence="2" id="KW-0812">Transmembrane</keyword>
<evidence type="ECO:0000256" key="5">
    <source>
        <dbReference type="ARBA" id="ARBA00023136"/>
    </source>
</evidence>
<dbReference type="InterPro" id="IPR045232">
    <property type="entry name" value="FAM234"/>
</dbReference>
<comment type="caution">
    <text evidence="7">The sequence shown here is derived from an EMBL/GenBank/DDBJ whole genome shotgun (WGS) entry which is preliminary data.</text>
</comment>
<keyword evidence="4" id="KW-1133">Transmembrane helix</keyword>
<accession>A0A7V2F3H2</accession>
<dbReference type="PANTHER" id="PTHR21419:SF23">
    <property type="entry name" value="PROTEIN DEFECTIVE IN EXINE FORMATION 1"/>
    <property type="match status" value="1"/>
</dbReference>
<dbReference type="PANTHER" id="PTHR21419">
    <property type="match status" value="1"/>
</dbReference>
<dbReference type="Pfam" id="PF13860">
    <property type="entry name" value="FlgD_ig"/>
    <property type="match status" value="1"/>
</dbReference>
<gene>
    <name evidence="7" type="ORF">ENO08_00385</name>
</gene>
<dbReference type="Pfam" id="PF13517">
    <property type="entry name" value="FG-GAP_3"/>
    <property type="match status" value="1"/>
</dbReference>
<dbReference type="SUPFAM" id="SSF69318">
    <property type="entry name" value="Integrin alpha N-terminal domain"/>
    <property type="match status" value="1"/>
</dbReference>
<reference evidence="7" key="1">
    <citation type="journal article" date="2020" name="mSystems">
        <title>Genome- and Community-Level Interaction Insights into Carbon Utilization and Element Cycling Functions of Hydrothermarchaeota in Hydrothermal Sediment.</title>
        <authorList>
            <person name="Zhou Z."/>
            <person name="Liu Y."/>
            <person name="Xu W."/>
            <person name="Pan J."/>
            <person name="Luo Z.H."/>
            <person name="Li M."/>
        </authorList>
    </citation>
    <scope>NUCLEOTIDE SEQUENCE [LARGE SCALE GENOMIC DNA]</scope>
    <source>
        <strain evidence="7">SpSt-1233</strain>
    </source>
</reference>
<dbReference type="Gene3D" id="2.60.40.10">
    <property type="entry name" value="Immunoglobulins"/>
    <property type="match status" value="1"/>
</dbReference>
<feature type="non-terminal residue" evidence="7">
    <location>
        <position position="1"/>
    </location>
</feature>
<evidence type="ECO:0000256" key="1">
    <source>
        <dbReference type="ARBA" id="ARBA00004167"/>
    </source>
</evidence>
<dbReference type="Proteomes" id="UP000886069">
    <property type="component" value="Unassembled WGS sequence"/>
</dbReference>
<keyword evidence="5" id="KW-0472">Membrane</keyword>
<evidence type="ECO:0000313" key="7">
    <source>
        <dbReference type="EMBL" id="HER42901.1"/>
    </source>
</evidence>
<evidence type="ECO:0000256" key="3">
    <source>
        <dbReference type="ARBA" id="ARBA00022729"/>
    </source>
</evidence>
<dbReference type="InterPro" id="IPR013783">
    <property type="entry name" value="Ig-like_fold"/>
</dbReference>
<dbReference type="AlphaFoldDB" id="A0A7V2F3H2"/>
<evidence type="ECO:0000256" key="2">
    <source>
        <dbReference type="ARBA" id="ARBA00022692"/>
    </source>
</evidence>
<protein>
    <recommendedName>
        <fullName evidence="6">FlgD/Vpr Ig-like domain-containing protein</fullName>
    </recommendedName>
</protein>
<dbReference type="InterPro" id="IPR025965">
    <property type="entry name" value="FlgD/Vpr_Ig-like"/>
</dbReference>
<feature type="domain" description="FlgD/Vpr Ig-like" evidence="6">
    <location>
        <begin position="355"/>
        <end position="402"/>
    </location>
</feature>
<dbReference type="GO" id="GO:0016020">
    <property type="term" value="C:membrane"/>
    <property type="evidence" value="ECO:0007669"/>
    <property type="project" value="UniProtKB-SubCell"/>
</dbReference>
<sequence>APFDSIYVLNADGSLAAGWPVYIGDEANVGGSPVVGDIDGDTFPEVVLQNTAGGVLGLNHDGTPMPGWPLWIYGNHFFAGSPALADFTGDGRLEIVIPGQNGLCHFVRYDGSSMAGWPREYSSGGGTESSPVIADINGDQSLDIILGGENGRICAWDMDGNFIPGFPIQLKNYVRGTPSVMDIDSDGDIELIASCWDEHVYIWDLAADYYRGCVQWNGFHGDKYNSGWKELVTTTEAEVTAWMYELGEGYLRLTWSVSGGVEEWDLYRRSGKSEYELIAPSLRTEEVGTVSFTDMLVEEGMIYTYKLVASGGETWIETEAIEIPAAVSRLYQNHPNPFNPSTTISFMVPGDSGSERNAALNVYDIRGALVKTLLNGPVAGGRHDMVWNGDNNRGEQVASGVYFTRFVSGEYTSVIKMILLR</sequence>
<dbReference type="EMBL" id="DSEC01000030">
    <property type="protein sequence ID" value="HER42901.1"/>
    <property type="molecule type" value="Genomic_DNA"/>
</dbReference>
<proteinExistence type="predicted"/>
<name>A0A7V2F3H2_UNCEI</name>
<dbReference type="InterPro" id="IPR028994">
    <property type="entry name" value="Integrin_alpha_N"/>
</dbReference>
<evidence type="ECO:0000259" key="6">
    <source>
        <dbReference type="Pfam" id="PF13860"/>
    </source>
</evidence>
<organism evidence="7">
    <name type="scientific">Eiseniibacteriota bacterium</name>
    <dbReference type="NCBI Taxonomy" id="2212470"/>
    <lineage>
        <taxon>Bacteria</taxon>
        <taxon>Candidatus Eiseniibacteriota</taxon>
    </lineage>
</organism>
<dbReference type="Gene3D" id="2.60.40.4070">
    <property type="match status" value="1"/>
</dbReference>